<gene>
    <name evidence="2" type="ORF">IV203_002846</name>
</gene>
<dbReference type="PANTHER" id="PTHR46169">
    <property type="entry name" value="DNA REPLICATION-RELATED ELEMENT FACTOR, ISOFORM A"/>
    <property type="match status" value="1"/>
</dbReference>
<name>A0A9K3L2D8_9STRA</name>
<sequence length="238" mass="25821">MFADNLLGGCERMGAADLDNLKIVAVVLVPFKDAQKLLEGDGYVTASIVPFAVKKIRGKLIDRKVGVHPAFSIASFLDPRSKNMVPDLGAVYERVRAILIEQETKKRQSQGHAAGGIDAAAVTSTSNKDILDWGKEDDFFAELEADQAMGEQEAEIAVAVGVGGNTVESIVEDELKQYKSFSPMPYRKLLPSGNKVSNDPQKWWEEKAAYLPIMSGLAKAYLSIQATSAPSERVFSVA</sequence>
<dbReference type="InterPro" id="IPR008906">
    <property type="entry name" value="HATC_C_dom"/>
</dbReference>
<dbReference type="GO" id="GO:0046983">
    <property type="term" value="F:protein dimerization activity"/>
    <property type="evidence" value="ECO:0007669"/>
    <property type="project" value="InterPro"/>
</dbReference>
<dbReference type="PANTHER" id="PTHR46169:SF15">
    <property type="entry name" value="INNER CENTROMERE PROTEIN A-LIKE ISOFORM X1-RELATED"/>
    <property type="match status" value="1"/>
</dbReference>
<proteinExistence type="predicted"/>
<reference evidence="2" key="2">
    <citation type="submission" date="2021-04" db="EMBL/GenBank/DDBJ databases">
        <authorList>
            <person name="Podell S."/>
        </authorList>
    </citation>
    <scope>NUCLEOTIDE SEQUENCE</scope>
    <source>
        <strain evidence="2">Hildebrandi</strain>
    </source>
</reference>
<dbReference type="AlphaFoldDB" id="A0A9K3L2D8"/>
<organism evidence="2 3">
    <name type="scientific">Nitzschia inconspicua</name>
    <dbReference type="NCBI Taxonomy" id="303405"/>
    <lineage>
        <taxon>Eukaryota</taxon>
        <taxon>Sar</taxon>
        <taxon>Stramenopiles</taxon>
        <taxon>Ochrophyta</taxon>
        <taxon>Bacillariophyta</taxon>
        <taxon>Bacillariophyceae</taxon>
        <taxon>Bacillariophycidae</taxon>
        <taxon>Bacillariales</taxon>
        <taxon>Bacillariaceae</taxon>
        <taxon>Nitzschia</taxon>
    </lineage>
</organism>
<evidence type="ECO:0000313" key="2">
    <source>
        <dbReference type="EMBL" id="KAG7353491.1"/>
    </source>
</evidence>
<dbReference type="GO" id="GO:0006357">
    <property type="term" value="P:regulation of transcription by RNA polymerase II"/>
    <property type="evidence" value="ECO:0007669"/>
    <property type="project" value="TreeGrafter"/>
</dbReference>
<dbReference type="GO" id="GO:0005634">
    <property type="term" value="C:nucleus"/>
    <property type="evidence" value="ECO:0007669"/>
    <property type="project" value="TreeGrafter"/>
</dbReference>
<dbReference type="Pfam" id="PF05699">
    <property type="entry name" value="Dimer_Tnp_hAT"/>
    <property type="match status" value="1"/>
</dbReference>
<reference evidence="2" key="1">
    <citation type="journal article" date="2021" name="Sci. Rep.">
        <title>Diploid genomic architecture of Nitzschia inconspicua, an elite biomass production diatom.</title>
        <authorList>
            <person name="Oliver A."/>
            <person name="Podell S."/>
            <person name="Pinowska A."/>
            <person name="Traller J.C."/>
            <person name="Smith S.R."/>
            <person name="McClure R."/>
            <person name="Beliaev A."/>
            <person name="Bohutskyi P."/>
            <person name="Hill E.A."/>
            <person name="Rabines A."/>
            <person name="Zheng H."/>
            <person name="Allen L.Z."/>
            <person name="Kuo A."/>
            <person name="Grigoriev I.V."/>
            <person name="Allen A.E."/>
            <person name="Hazlebeck D."/>
            <person name="Allen E.E."/>
        </authorList>
    </citation>
    <scope>NUCLEOTIDE SEQUENCE</scope>
    <source>
        <strain evidence="2">Hildebrandi</strain>
    </source>
</reference>
<protein>
    <submittedName>
        <fullName evidence="2">HAT family C-terminal dimerization domain containing protein</fullName>
    </submittedName>
</protein>
<dbReference type="EMBL" id="JAGRRH010000016">
    <property type="protein sequence ID" value="KAG7353491.1"/>
    <property type="molecule type" value="Genomic_DNA"/>
</dbReference>
<evidence type="ECO:0000313" key="3">
    <source>
        <dbReference type="Proteomes" id="UP000693970"/>
    </source>
</evidence>
<comment type="caution">
    <text evidence="2">The sequence shown here is derived from an EMBL/GenBank/DDBJ whole genome shotgun (WGS) entry which is preliminary data.</text>
</comment>
<feature type="domain" description="HAT C-terminal dimerisation" evidence="1">
    <location>
        <begin position="174"/>
        <end position="237"/>
    </location>
</feature>
<dbReference type="Proteomes" id="UP000693970">
    <property type="component" value="Unassembled WGS sequence"/>
</dbReference>
<keyword evidence="3" id="KW-1185">Reference proteome</keyword>
<accession>A0A9K3L2D8</accession>
<evidence type="ECO:0000259" key="1">
    <source>
        <dbReference type="Pfam" id="PF05699"/>
    </source>
</evidence>
<dbReference type="InterPro" id="IPR052717">
    <property type="entry name" value="Vacuolar_transposase_reg"/>
</dbReference>